<gene>
    <name evidence="1" type="ORF">PGCG_00253</name>
</gene>
<dbReference type="Proteomes" id="UP000204225">
    <property type="component" value="Segment"/>
</dbReference>
<evidence type="ECO:0000313" key="2">
    <source>
        <dbReference type="Proteomes" id="UP000204225"/>
    </source>
</evidence>
<proteinExistence type="predicted"/>
<accession>A0AC59EXE0</accession>
<keyword evidence="1" id="KW-0482">Metalloprotease</keyword>
<name>A0AC59EXE0_9VIRU</name>
<protein>
    <submittedName>
        <fullName evidence="1">ATP-dependent zinc metalloprotease</fullName>
    </submittedName>
</protein>
<keyword evidence="1" id="KW-0645">Protease</keyword>
<sequence>MTKLLIPLLISQVYALRINSLTTRVSGRGRVAMMNEPDFDTPRPIYKKISEEELSDNDMGGKPSVSSYYGRRVRLGISQVQYPQYHEYGNNNDDKLRTRYEGRRKDPRRNNFGGGNPMNSGNQPSSSLRKNDINITFADVAGCDEAKYELEEIVEFLKSPEKYKSAGAKVPKGVLLEGPPGTGKTLLARAVAGEANVTFIQVSASEFVEMYVGLGASRVRELFAIARQNSPCVIFIDEIDAVGKKRSDSGDSRGSNDEREQTLNQILTSMDGFKQTESIVVLAATNRADILDPALTRSGRFDRRVRVGLPDVSGRRKILDVHLKRKNVMPNTDLDEIAILTSGFSGADIENMANEAVILALRENNSVINSTNLIDAYEKITIGLPMTSKPVDKIQDELVAYHESGHAISAMLFRDFFDVRKVTIQANTNGAGGYTLITPKEHYMSYPTKKYILADLIVAMGGRAAEMVLYNVIKQDEFFIGKSNYSSDKIFTGVRDLDVSTGASRDLKHADVIARNFIDVFGYYNDDDSVNRMLPTPDNSQMSLSENKKSEIDAAVIDLINYGLDRAIDIIEHNLDTFNTLASNLIEKKSVDIKYLDTLNVTYF</sequence>
<dbReference type="EMBL" id="KC662249">
    <property type="protein sequence ID" value="AGM15564.1"/>
    <property type="molecule type" value="Genomic_DNA"/>
</dbReference>
<organism evidence="1 2">
    <name type="scientific">Phaeocystis globosa virus PgV-16T</name>
    <dbReference type="NCBI Taxonomy" id="3071227"/>
    <lineage>
        <taxon>Viruses</taxon>
        <taxon>Varidnaviria</taxon>
        <taxon>Bamfordvirae</taxon>
        <taxon>Nucleocytoviricota</taxon>
        <taxon>Megaviricetes</taxon>
        <taxon>Imitervirales</taxon>
        <taxon>Mesomimiviridae</taxon>
        <taxon>Tethysvirus</taxon>
        <taxon>Tethysvirus hollandense</taxon>
    </lineage>
</organism>
<keyword evidence="2" id="KW-1185">Reference proteome</keyword>
<reference evidence="1 2" key="1">
    <citation type="journal article" date="2013" name="Proc. Natl. Acad. Sci. U.S.A.">
        <title>Genome of Phaeocystis globosa virus PgV-16T highlights the common ancestry of the largest known DNA viruses infecting eukaryotes.</title>
        <authorList>
            <person name="Santini S."/>
            <person name="Jeudy S."/>
            <person name="Bartoli J."/>
            <person name="Poirot O."/>
            <person name="Lescot M."/>
            <person name="Abergel C."/>
            <person name="Barbe V."/>
            <person name="Wommack K.E."/>
            <person name="Noordeloos A.A."/>
            <person name="Brussaard C.P."/>
            <person name="Claverie J.M."/>
        </authorList>
    </citation>
    <scope>NUCLEOTIDE SEQUENCE [LARGE SCALE GENOMIC DNA]</scope>
    <source>
        <strain evidence="1 2">16T</strain>
    </source>
</reference>
<keyword evidence="1" id="KW-0378">Hydrolase</keyword>
<evidence type="ECO:0000313" key="1">
    <source>
        <dbReference type="EMBL" id="AGM15564.1"/>
    </source>
</evidence>